<dbReference type="InterPro" id="IPR036097">
    <property type="entry name" value="HisK_dim/P_sf"/>
</dbReference>
<dbReference type="Proteomes" id="UP000019243">
    <property type="component" value="Unassembled WGS sequence"/>
</dbReference>
<keyword evidence="4" id="KW-1003">Cell membrane</keyword>
<reference evidence="16 17" key="1">
    <citation type="submission" date="2012-12" db="EMBL/GenBank/DDBJ databases">
        <title>Novel taxa of Listeriaceae from agricultural environments in the United States.</title>
        <authorList>
            <person name="den Bakker H.C."/>
            <person name="Allred A."/>
            <person name="Warchocki S."/>
            <person name="Wright E.M."/>
            <person name="Burrell A."/>
            <person name="Nightingale K.K."/>
            <person name="Kephart D."/>
            <person name="Wiedmann M."/>
        </authorList>
    </citation>
    <scope>NUCLEOTIDE SEQUENCE [LARGE SCALE GENOMIC DNA]</scope>
    <source>
        <strain evidence="16 17">FSL F6-1037</strain>
    </source>
</reference>
<feature type="transmembrane region" description="Helical" evidence="14">
    <location>
        <begin position="6"/>
        <end position="23"/>
    </location>
</feature>
<dbReference type="InterPro" id="IPR050351">
    <property type="entry name" value="BphY/WalK/GraS-like"/>
</dbReference>
<keyword evidence="6" id="KW-0808">Transferase</keyword>
<evidence type="ECO:0000256" key="6">
    <source>
        <dbReference type="ARBA" id="ARBA00022679"/>
    </source>
</evidence>
<keyword evidence="13 14" id="KW-0472">Membrane</keyword>
<dbReference type="Pfam" id="PF02518">
    <property type="entry name" value="HATPase_c"/>
    <property type="match status" value="1"/>
</dbReference>
<dbReference type="EC" id="2.7.13.3" evidence="3"/>
<dbReference type="GO" id="GO:0005524">
    <property type="term" value="F:ATP binding"/>
    <property type="evidence" value="ECO:0007669"/>
    <property type="project" value="UniProtKB-KW"/>
</dbReference>
<dbReference type="SMART" id="SM00387">
    <property type="entry name" value="HATPase_c"/>
    <property type="match status" value="1"/>
</dbReference>
<dbReference type="CDD" id="cd00082">
    <property type="entry name" value="HisKA"/>
    <property type="match status" value="1"/>
</dbReference>
<keyword evidence="12" id="KW-0902">Two-component regulatory system</keyword>
<dbReference type="GO" id="GO:0016036">
    <property type="term" value="P:cellular response to phosphate starvation"/>
    <property type="evidence" value="ECO:0007669"/>
    <property type="project" value="TreeGrafter"/>
</dbReference>
<evidence type="ECO:0000256" key="14">
    <source>
        <dbReference type="SAM" id="Phobius"/>
    </source>
</evidence>
<dbReference type="AlphaFoldDB" id="W7D4B2"/>
<dbReference type="InterPro" id="IPR003661">
    <property type="entry name" value="HisK_dim/P_dom"/>
</dbReference>
<dbReference type="GO" id="GO:0004721">
    <property type="term" value="F:phosphoprotein phosphatase activity"/>
    <property type="evidence" value="ECO:0007669"/>
    <property type="project" value="TreeGrafter"/>
</dbReference>
<dbReference type="Gene3D" id="3.30.565.10">
    <property type="entry name" value="Histidine kinase-like ATPase, C-terminal domain"/>
    <property type="match status" value="1"/>
</dbReference>
<evidence type="ECO:0000256" key="2">
    <source>
        <dbReference type="ARBA" id="ARBA00004651"/>
    </source>
</evidence>
<keyword evidence="17" id="KW-1185">Reference proteome</keyword>
<evidence type="ECO:0000256" key="1">
    <source>
        <dbReference type="ARBA" id="ARBA00000085"/>
    </source>
</evidence>
<evidence type="ECO:0000313" key="17">
    <source>
        <dbReference type="Proteomes" id="UP000019243"/>
    </source>
</evidence>
<comment type="caution">
    <text evidence="16">The sequence shown here is derived from an EMBL/GenBank/DDBJ whole genome shotgun (WGS) entry which is preliminary data.</text>
</comment>
<evidence type="ECO:0000256" key="12">
    <source>
        <dbReference type="ARBA" id="ARBA00023012"/>
    </source>
</evidence>
<evidence type="ECO:0000256" key="5">
    <source>
        <dbReference type="ARBA" id="ARBA00022553"/>
    </source>
</evidence>
<evidence type="ECO:0000256" key="11">
    <source>
        <dbReference type="ARBA" id="ARBA00022989"/>
    </source>
</evidence>
<dbReference type="InterPro" id="IPR005467">
    <property type="entry name" value="His_kinase_dom"/>
</dbReference>
<proteinExistence type="predicted"/>
<evidence type="ECO:0000256" key="3">
    <source>
        <dbReference type="ARBA" id="ARBA00012438"/>
    </source>
</evidence>
<keyword evidence="11 14" id="KW-1133">Transmembrane helix</keyword>
<dbReference type="EMBL" id="AODH01000021">
    <property type="protein sequence ID" value="EUJ40148.1"/>
    <property type="molecule type" value="Genomic_DNA"/>
</dbReference>
<keyword evidence="9 16" id="KW-0418">Kinase</keyword>
<gene>
    <name evidence="16" type="ORF">BCAMP_05641</name>
</gene>
<evidence type="ECO:0000256" key="7">
    <source>
        <dbReference type="ARBA" id="ARBA00022692"/>
    </source>
</evidence>
<comment type="subcellular location">
    <subcellularLocation>
        <location evidence="2">Cell membrane</location>
        <topology evidence="2">Multi-pass membrane protein</topology>
    </subcellularLocation>
</comment>
<accession>W7D4B2</accession>
<sequence>MMLTDYRYLCLIYIGLTLLYLVSDYFKMRRFWRAIEAVMSRNETIDNIAALPRGYSTQQKLFVRALKKQVNNYHRFVATSIDKDKDKQNFAMYWAHEIKTPVIASKMLLADHKEVLPEKVRQQLDYQLNEVDRLTMQSLYFARLDSFEADYIITEVNLARIIKDVVKRQATLFISKKIKLTMTVPDVWVRSDSKWLSYVCDQIISNAIKYTPPSGEVTCSIEQRDNHVSLSISDNGPGIASEDQQRVFDKGYTGSLGRSSHKATGMGLYLAKQMALKLGHELSLKSELGKGTSIQIIFETKPQYFMPE</sequence>
<dbReference type="STRING" id="1265861.BCAMP_05641"/>
<protein>
    <recommendedName>
        <fullName evidence="3">histidine kinase</fullName>
        <ecNumber evidence="3">2.7.13.3</ecNumber>
    </recommendedName>
</protein>
<keyword evidence="10" id="KW-0067">ATP-binding</keyword>
<feature type="domain" description="Histidine kinase" evidence="15">
    <location>
        <begin position="93"/>
        <end position="302"/>
    </location>
</feature>
<keyword evidence="7 14" id="KW-0812">Transmembrane</keyword>
<evidence type="ECO:0000313" key="16">
    <source>
        <dbReference type="EMBL" id="EUJ40148.1"/>
    </source>
</evidence>
<dbReference type="PANTHER" id="PTHR45453:SF2">
    <property type="entry name" value="HISTIDINE KINASE"/>
    <property type="match status" value="1"/>
</dbReference>
<dbReference type="GO" id="GO:0000155">
    <property type="term" value="F:phosphorelay sensor kinase activity"/>
    <property type="evidence" value="ECO:0007669"/>
    <property type="project" value="InterPro"/>
</dbReference>
<dbReference type="PRINTS" id="PR00344">
    <property type="entry name" value="BCTRLSENSOR"/>
</dbReference>
<dbReference type="InterPro" id="IPR036890">
    <property type="entry name" value="HATPase_C_sf"/>
</dbReference>
<evidence type="ECO:0000256" key="13">
    <source>
        <dbReference type="ARBA" id="ARBA00023136"/>
    </source>
</evidence>
<dbReference type="PANTHER" id="PTHR45453">
    <property type="entry name" value="PHOSPHATE REGULON SENSOR PROTEIN PHOR"/>
    <property type="match status" value="1"/>
</dbReference>
<keyword evidence="5" id="KW-0597">Phosphoprotein</keyword>
<dbReference type="InterPro" id="IPR003594">
    <property type="entry name" value="HATPase_dom"/>
</dbReference>
<dbReference type="SUPFAM" id="SSF47384">
    <property type="entry name" value="Homodimeric domain of signal transducing histidine kinase"/>
    <property type="match status" value="1"/>
</dbReference>
<comment type="catalytic activity">
    <reaction evidence="1">
        <text>ATP + protein L-histidine = ADP + protein N-phospho-L-histidine.</text>
        <dbReference type="EC" id="2.7.13.3"/>
    </reaction>
</comment>
<evidence type="ECO:0000256" key="4">
    <source>
        <dbReference type="ARBA" id="ARBA00022475"/>
    </source>
</evidence>
<dbReference type="SUPFAM" id="SSF55874">
    <property type="entry name" value="ATPase domain of HSP90 chaperone/DNA topoisomerase II/histidine kinase"/>
    <property type="match status" value="1"/>
</dbReference>
<keyword evidence="8" id="KW-0547">Nucleotide-binding</keyword>
<evidence type="ECO:0000259" key="15">
    <source>
        <dbReference type="PROSITE" id="PS50109"/>
    </source>
</evidence>
<evidence type="ECO:0000256" key="8">
    <source>
        <dbReference type="ARBA" id="ARBA00022741"/>
    </source>
</evidence>
<evidence type="ECO:0000256" key="10">
    <source>
        <dbReference type="ARBA" id="ARBA00022840"/>
    </source>
</evidence>
<dbReference type="InterPro" id="IPR004358">
    <property type="entry name" value="Sig_transdc_His_kin-like_C"/>
</dbReference>
<dbReference type="PROSITE" id="PS50109">
    <property type="entry name" value="HIS_KIN"/>
    <property type="match status" value="1"/>
</dbReference>
<name>W7D4B2_9LIST</name>
<organism evidence="16 17">
    <name type="scientific">Brochothrix campestris FSL F6-1037</name>
    <dbReference type="NCBI Taxonomy" id="1265861"/>
    <lineage>
        <taxon>Bacteria</taxon>
        <taxon>Bacillati</taxon>
        <taxon>Bacillota</taxon>
        <taxon>Bacilli</taxon>
        <taxon>Bacillales</taxon>
        <taxon>Listeriaceae</taxon>
        <taxon>Brochothrix</taxon>
    </lineage>
</organism>
<evidence type="ECO:0000256" key="9">
    <source>
        <dbReference type="ARBA" id="ARBA00022777"/>
    </source>
</evidence>
<dbReference type="GO" id="GO:0005886">
    <property type="term" value="C:plasma membrane"/>
    <property type="evidence" value="ECO:0007669"/>
    <property type="project" value="UniProtKB-SubCell"/>
</dbReference>